<dbReference type="Proteomes" id="UP000184603">
    <property type="component" value="Unassembled WGS sequence"/>
</dbReference>
<gene>
    <name evidence="2" type="ORF">SAMN02745220_03979</name>
</gene>
<evidence type="ECO:0000313" key="2">
    <source>
        <dbReference type="EMBL" id="SHO51362.1"/>
    </source>
</evidence>
<accession>A0A1M7YFE9</accession>
<reference evidence="2 3" key="1">
    <citation type="submission" date="2016-12" db="EMBL/GenBank/DDBJ databases">
        <authorList>
            <person name="Song W.-J."/>
            <person name="Kurnit D.M."/>
        </authorList>
    </citation>
    <scope>NUCLEOTIDE SEQUENCE [LARGE SCALE GENOMIC DNA]</scope>
    <source>
        <strain evidence="2 3">DSM 18488</strain>
    </source>
</reference>
<evidence type="ECO:0000256" key="1">
    <source>
        <dbReference type="SAM" id="SignalP"/>
    </source>
</evidence>
<dbReference type="OrthoDB" id="5481122at2"/>
<protein>
    <submittedName>
        <fullName evidence="2">Uncharacterized protein</fullName>
    </submittedName>
</protein>
<keyword evidence="3" id="KW-1185">Reference proteome</keyword>
<feature type="signal peptide" evidence="1">
    <location>
        <begin position="1"/>
        <end position="24"/>
    </location>
</feature>
<organism evidence="2 3">
    <name type="scientific">Desulfopila aestuarii DSM 18488</name>
    <dbReference type="NCBI Taxonomy" id="1121416"/>
    <lineage>
        <taxon>Bacteria</taxon>
        <taxon>Pseudomonadati</taxon>
        <taxon>Thermodesulfobacteriota</taxon>
        <taxon>Desulfobulbia</taxon>
        <taxon>Desulfobulbales</taxon>
        <taxon>Desulfocapsaceae</taxon>
        <taxon>Desulfopila</taxon>
    </lineage>
</organism>
<keyword evidence="1" id="KW-0732">Signal</keyword>
<sequence>MFNFKKIPLLVMCISLGFGGLSFAEKLKQPTQDEIAVTVIIDDTMKSLFKSGVNIGLSPDTVRQAAAKEVRDALEVLKGNKAALAEFAKRLKTMANSGKSELGELIKGNRLKTFAVAVMDESGSSAFRGINADGLKKLVGYGADGLDSAGVKALDILNQIEDVITRTGEVPAKLANDLKTALKQLSPEQARAARQLLAEKGARGVVKDYLTNNPTVLGSFVDGVFVLAFDVPNLIALSDAEEKAASATGVGFGYVAQATGTAAVASLGGGFLPGLVVSWSSAQVKELVTEIIMLQYDLENAAMKDQWADMELRMDVIKGMLKVDELIKTGQLQKAEDYLSKVERFTYGKKIPNEGLYEKIHELEKNIVQAKEQLHANRIIAEARIPYMQGYRLADQGRNLIQAKNLVGDALVILQEAQGQYPELHARVQQAQALLAFIEKMIAEAPPLGEANVTGPDKVKPGEEVQYEVTLQGGIPDYTPVGMNGLGLTTGALFYWQAPMGLGSQTLIFQVQDNLGKIAEVQKKVEIEADTASEELTGDIWEIMKDTPNLEISFKKGYGATRATVKATISPGTEISFPVNYQENGFRYEGTGILHFSTDGATIQQLSLDLQIISGEYGLMAKEEIRIGPFREVSLDPAHNLGSNLKYSKKNGLRYVYALGDREKRGTYHYGEVEFHSDGKDMTKSELKWKEVENVEFDGGTNTWNMLEQVQINFQMAQ</sequence>
<dbReference type="RefSeq" id="WP_073615407.1">
    <property type="nucleotide sequence ID" value="NZ_FRFE01000024.1"/>
</dbReference>
<dbReference type="EMBL" id="FRFE01000024">
    <property type="protein sequence ID" value="SHO51362.1"/>
    <property type="molecule type" value="Genomic_DNA"/>
</dbReference>
<dbReference type="AlphaFoldDB" id="A0A1M7YFE9"/>
<feature type="chain" id="PRO_5009929889" evidence="1">
    <location>
        <begin position="25"/>
        <end position="718"/>
    </location>
</feature>
<name>A0A1M7YFE9_9BACT</name>
<dbReference type="STRING" id="1121416.SAMN02745220_03979"/>
<evidence type="ECO:0000313" key="3">
    <source>
        <dbReference type="Proteomes" id="UP000184603"/>
    </source>
</evidence>
<proteinExistence type="predicted"/>